<evidence type="ECO:0000256" key="4">
    <source>
        <dbReference type="ARBA" id="ARBA00022679"/>
    </source>
</evidence>
<reference evidence="7 8" key="1">
    <citation type="journal article" date="2021" name="Genome Biol. Evol.">
        <title>Complete Genome Sequencing of a Novel Gloeobacter Species from a Waterfall Cave in Mexico.</title>
        <authorList>
            <person name="Saw J.H."/>
            <person name="Cardona T."/>
            <person name="Montejano G."/>
        </authorList>
    </citation>
    <scope>NUCLEOTIDE SEQUENCE [LARGE SCALE GENOMIC DNA]</scope>
    <source>
        <strain evidence="7">MG652769</strain>
    </source>
</reference>
<protein>
    <recommendedName>
        <fullName evidence="6">Ribosomal RNA small subunit methyltransferase G</fullName>
        <ecNumber evidence="6">2.1.1.-</ecNumber>
    </recommendedName>
    <alternativeName>
        <fullName evidence="6">16S rRNA 7-methylguanosine methyltransferase</fullName>
        <shortName evidence="6">16S rRNA m7G methyltransferase</shortName>
    </alternativeName>
</protein>
<dbReference type="CDD" id="cd02440">
    <property type="entry name" value="AdoMet_MTases"/>
    <property type="match status" value="1"/>
</dbReference>
<dbReference type="Pfam" id="PF02527">
    <property type="entry name" value="GidB"/>
    <property type="match status" value="1"/>
</dbReference>
<evidence type="ECO:0000256" key="5">
    <source>
        <dbReference type="ARBA" id="ARBA00022691"/>
    </source>
</evidence>
<accession>A0ABY3PHJ9</accession>
<keyword evidence="3 6" id="KW-0489">Methyltransferase</keyword>
<sequence>MDPGALWQDLGWQPDTLQARSFERLYELVLAGNARLNLTRITGREEFWEKHLFDSLRGLAEFQDQKELSLIDIGTGAGFPGLPVAIAHPDWYVVLVDSVRKKIAFVLSTIQALGLTNAQALTGRAEDLAHRREHRESYDLAVLRAVAQANVCAEYALPFVKLGGAAVLYRGNWEVQEEVELARACRALGGEIVEVDAFELPVSRAVRHCVVIRKIGLGLRVFPRPAGLPTQHPLGAIEGAPRVESVEPEEP</sequence>
<dbReference type="RefSeq" id="WP_230840126.1">
    <property type="nucleotide sequence ID" value="NZ_CP063845.1"/>
</dbReference>
<dbReference type="EC" id="2.1.1.-" evidence="6"/>
<evidence type="ECO:0000256" key="6">
    <source>
        <dbReference type="HAMAP-Rule" id="MF_00074"/>
    </source>
</evidence>
<dbReference type="InterPro" id="IPR029063">
    <property type="entry name" value="SAM-dependent_MTases_sf"/>
</dbReference>
<evidence type="ECO:0000256" key="2">
    <source>
        <dbReference type="ARBA" id="ARBA00022552"/>
    </source>
</evidence>
<dbReference type="HAMAP" id="MF_00074">
    <property type="entry name" value="16SrRNA_methyltr_G"/>
    <property type="match status" value="1"/>
</dbReference>
<keyword evidence="4 6" id="KW-0808">Transferase</keyword>
<keyword evidence="1 6" id="KW-0963">Cytoplasm</keyword>
<proteinExistence type="inferred from homology"/>
<feature type="binding site" evidence="6">
    <location>
        <position position="79"/>
    </location>
    <ligand>
        <name>S-adenosyl-L-methionine</name>
        <dbReference type="ChEBI" id="CHEBI:59789"/>
    </ligand>
</feature>
<evidence type="ECO:0000313" key="7">
    <source>
        <dbReference type="EMBL" id="UFP93122.1"/>
    </source>
</evidence>
<dbReference type="PANTHER" id="PTHR31760">
    <property type="entry name" value="S-ADENOSYL-L-METHIONINE-DEPENDENT METHYLTRANSFERASES SUPERFAMILY PROTEIN"/>
    <property type="match status" value="1"/>
</dbReference>
<dbReference type="PANTHER" id="PTHR31760:SF0">
    <property type="entry name" value="S-ADENOSYL-L-METHIONINE-DEPENDENT METHYLTRANSFERASES SUPERFAMILY PROTEIN"/>
    <property type="match status" value="1"/>
</dbReference>
<feature type="binding site" evidence="6">
    <location>
        <begin position="125"/>
        <end position="126"/>
    </location>
    <ligand>
        <name>S-adenosyl-L-methionine</name>
        <dbReference type="ChEBI" id="CHEBI:59789"/>
    </ligand>
</feature>
<keyword evidence="8" id="KW-1185">Reference proteome</keyword>
<dbReference type="Gene3D" id="3.40.50.150">
    <property type="entry name" value="Vaccinia Virus protein VP39"/>
    <property type="match status" value="1"/>
</dbReference>
<organism evidence="7 8">
    <name type="scientific">Gloeobacter morelensis MG652769</name>
    <dbReference type="NCBI Taxonomy" id="2781736"/>
    <lineage>
        <taxon>Bacteria</taxon>
        <taxon>Bacillati</taxon>
        <taxon>Cyanobacteriota</taxon>
        <taxon>Cyanophyceae</taxon>
        <taxon>Gloeobacterales</taxon>
        <taxon>Gloeobacteraceae</taxon>
        <taxon>Gloeobacter</taxon>
        <taxon>Gloeobacter morelensis</taxon>
    </lineage>
</organism>
<comment type="caution">
    <text evidence="6">Lacks conserved residue(s) required for the propagation of feature annotation.</text>
</comment>
<gene>
    <name evidence="6 7" type="primary">rsmG</name>
    <name evidence="7" type="ORF">ISF26_15065</name>
</gene>
<feature type="binding site" evidence="6">
    <location>
        <position position="144"/>
    </location>
    <ligand>
        <name>S-adenosyl-L-methionine</name>
        <dbReference type="ChEBI" id="CHEBI:59789"/>
    </ligand>
</feature>
<dbReference type="InterPro" id="IPR003682">
    <property type="entry name" value="rRNA_ssu_MeTfrase_G"/>
</dbReference>
<evidence type="ECO:0000256" key="3">
    <source>
        <dbReference type="ARBA" id="ARBA00022603"/>
    </source>
</evidence>
<comment type="subcellular location">
    <subcellularLocation>
        <location evidence="6">Cytoplasm</location>
    </subcellularLocation>
</comment>
<feature type="binding site" evidence="6">
    <location>
        <position position="74"/>
    </location>
    <ligand>
        <name>S-adenosyl-L-methionine</name>
        <dbReference type="ChEBI" id="CHEBI:59789"/>
    </ligand>
</feature>
<dbReference type="EMBL" id="CP063845">
    <property type="protein sequence ID" value="UFP93122.1"/>
    <property type="molecule type" value="Genomic_DNA"/>
</dbReference>
<keyword evidence="2 6" id="KW-0698">rRNA processing</keyword>
<keyword evidence="5 6" id="KW-0949">S-adenosyl-L-methionine</keyword>
<evidence type="ECO:0000313" key="8">
    <source>
        <dbReference type="Proteomes" id="UP001054846"/>
    </source>
</evidence>
<dbReference type="NCBIfam" id="TIGR00138">
    <property type="entry name" value="rsmG_gidB"/>
    <property type="match status" value="1"/>
</dbReference>
<comment type="function">
    <text evidence="6">Specifically methylates the N7 position of a guanine in 16S rRNA.</text>
</comment>
<dbReference type="SUPFAM" id="SSF53335">
    <property type="entry name" value="S-adenosyl-L-methionine-dependent methyltransferases"/>
    <property type="match status" value="1"/>
</dbReference>
<name>A0ABY3PHJ9_9CYAN</name>
<dbReference type="Proteomes" id="UP001054846">
    <property type="component" value="Chromosome"/>
</dbReference>
<evidence type="ECO:0000256" key="1">
    <source>
        <dbReference type="ARBA" id="ARBA00022490"/>
    </source>
</evidence>
<comment type="similarity">
    <text evidence="6">Belongs to the methyltransferase superfamily. RNA methyltransferase RsmG family.</text>
</comment>